<dbReference type="CDD" id="cd06259">
    <property type="entry name" value="YdcF-like"/>
    <property type="match status" value="1"/>
</dbReference>
<evidence type="ECO:0000313" key="3">
    <source>
        <dbReference type="EMBL" id="MCF3946853.1"/>
    </source>
</evidence>
<organism evidence="3 4">
    <name type="scientific">Acidiphilium iwatense</name>
    <dbReference type="NCBI Taxonomy" id="768198"/>
    <lineage>
        <taxon>Bacteria</taxon>
        <taxon>Pseudomonadati</taxon>
        <taxon>Pseudomonadota</taxon>
        <taxon>Alphaproteobacteria</taxon>
        <taxon>Acetobacterales</taxon>
        <taxon>Acidocellaceae</taxon>
        <taxon>Acidiphilium</taxon>
    </lineage>
</organism>
<dbReference type="InterPro" id="IPR051599">
    <property type="entry name" value="Cell_Envelope_Assoc"/>
</dbReference>
<proteinExistence type="predicted"/>
<evidence type="ECO:0000313" key="4">
    <source>
        <dbReference type="Proteomes" id="UP001521209"/>
    </source>
</evidence>
<feature type="domain" description="DUF218" evidence="2">
    <location>
        <begin position="58"/>
        <end position="176"/>
    </location>
</feature>
<sequence length="213" mass="23491">MSGSGRKPLRLRRRGRWVRWLVRLVLLIVMLWLIGFGWFLAKIAAERPIVPMPHAGGIVVLTGGADRVKAGLELLMAGAAPRLLISGAGTGTYLGDFTPRDGINATAKATRISLGHRAATTRGNAREAARWAMRHGITSLIVVTADYHMPRALIELHRQMPGIALLPEPVRPPALERLDDWRTLKLLAAEFTKYVLVRFRLGGFAAHHIEAHL</sequence>
<dbReference type="Pfam" id="PF02698">
    <property type="entry name" value="DUF218"/>
    <property type="match status" value="1"/>
</dbReference>
<dbReference type="InterPro" id="IPR003848">
    <property type="entry name" value="DUF218"/>
</dbReference>
<dbReference type="RefSeq" id="WP_235704085.1">
    <property type="nucleotide sequence ID" value="NZ_JAKGBZ010000014.1"/>
</dbReference>
<reference evidence="3 4" key="1">
    <citation type="submission" date="2022-01" db="EMBL/GenBank/DDBJ databases">
        <authorList>
            <person name="Won M."/>
            <person name="Kim S.-J."/>
            <person name="Kwon S.-W."/>
        </authorList>
    </citation>
    <scope>NUCLEOTIDE SEQUENCE [LARGE SCALE GENOMIC DNA]</scope>
    <source>
        <strain evidence="3 4">KCTC 23505</strain>
    </source>
</reference>
<name>A0ABS9DVT0_9PROT</name>
<keyword evidence="1" id="KW-1133">Transmembrane helix</keyword>
<feature type="transmembrane region" description="Helical" evidence="1">
    <location>
        <begin position="20"/>
        <end position="41"/>
    </location>
</feature>
<gene>
    <name evidence="3" type="ORF">L2A60_09190</name>
</gene>
<protein>
    <submittedName>
        <fullName evidence="3">YdcF family protein</fullName>
    </submittedName>
</protein>
<keyword evidence="1" id="KW-0812">Transmembrane</keyword>
<evidence type="ECO:0000259" key="2">
    <source>
        <dbReference type="Pfam" id="PF02698"/>
    </source>
</evidence>
<accession>A0ABS9DVT0</accession>
<keyword evidence="1" id="KW-0472">Membrane</keyword>
<evidence type="ECO:0000256" key="1">
    <source>
        <dbReference type="SAM" id="Phobius"/>
    </source>
</evidence>
<keyword evidence="4" id="KW-1185">Reference proteome</keyword>
<dbReference type="PANTHER" id="PTHR30336">
    <property type="entry name" value="INNER MEMBRANE PROTEIN, PROBABLE PERMEASE"/>
    <property type="match status" value="1"/>
</dbReference>
<dbReference type="EMBL" id="JAKGBZ010000014">
    <property type="protein sequence ID" value="MCF3946853.1"/>
    <property type="molecule type" value="Genomic_DNA"/>
</dbReference>
<comment type="caution">
    <text evidence="3">The sequence shown here is derived from an EMBL/GenBank/DDBJ whole genome shotgun (WGS) entry which is preliminary data.</text>
</comment>
<dbReference type="Proteomes" id="UP001521209">
    <property type="component" value="Unassembled WGS sequence"/>
</dbReference>
<dbReference type="PANTHER" id="PTHR30336:SF4">
    <property type="entry name" value="ENVELOPE BIOGENESIS FACTOR ELYC"/>
    <property type="match status" value="1"/>
</dbReference>